<evidence type="ECO:0000313" key="2">
    <source>
        <dbReference type="EMBL" id="SUZ57459.1"/>
    </source>
</evidence>
<dbReference type="Gene3D" id="3.90.1580.10">
    <property type="entry name" value="paralog of FGE (formylglycine-generating enzyme)"/>
    <property type="match status" value="1"/>
</dbReference>
<evidence type="ECO:0000259" key="1">
    <source>
        <dbReference type="Pfam" id="PF03781"/>
    </source>
</evidence>
<name>A0A381NT36_9ZZZZ</name>
<dbReference type="GO" id="GO:0120147">
    <property type="term" value="F:formylglycine-generating oxidase activity"/>
    <property type="evidence" value="ECO:0007669"/>
    <property type="project" value="TreeGrafter"/>
</dbReference>
<reference evidence="2" key="1">
    <citation type="submission" date="2018-05" db="EMBL/GenBank/DDBJ databases">
        <authorList>
            <person name="Lanie J.A."/>
            <person name="Ng W.-L."/>
            <person name="Kazmierczak K.M."/>
            <person name="Andrzejewski T.M."/>
            <person name="Davidsen T.M."/>
            <person name="Wayne K.J."/>
            <person name="Tettelin H."/>
            <person name="Glass J.I."/>
            <person name="Rusch D."/>
            <person name="Podicherti R."/>
            <person name="Tsui H.-C.T."/>
            <person name="Winkler M.E."/>
        </authorList>
    </citation>
    <scope>NUCLEOTIDE SEQUENCE</scope>
</reference>
<accession>A0A381NT36</accession>
<dbReference type="AlphaFoldDB" id="A0A381NT36"/>
<feature type="domain" description="Sulfatase-modifying factor enzyme-like" evidence="1">
    <location>
        <begin position="115"/>
        <end position="337"/>
    </location>
</feature>
<dbReference type="InterPro" id="IPR016187">
    <property type="entry name" value="CTDL_fold"/>
</dbReference>
<dbReference type="InterPro" id="IPR051043">
    <property type="entry name" value="Sulfatase_Mod_Factor_Kinase"/>
</dbReference>
<dbReference type="InterPro" id="IPR042095">
    <property type="entry name" value="SUMF_sf"/>
</dbReference>
<dbReference type="InterPro" id="IPR005532">
    <property type="entry name" value="SUMF_dom"/>
</dbReference>
<gene>
    <name evidence="2" type="ORF">METZ01_LOCUS10313</name>
</gene>
<dbReference type="PANTHER" id="PTHR23150">
    <property type="entry name" value="SULFATASE MODIFYING FACTOR 1, 2"/>
    <property type="match status" value="1"/>
</dbReference>
<protein>
    <recommendedName>
        <fullName evidence="1">Sulfatase-modifying factor enzyme-like domain-containing protein</fullName>
    </recommendedName>
</protein>
<organism evidence="2">
    <name type="scientific">marine metagenome</name>
    <dbReference type="NCBI Taxonomy" id="408172"/>
    <lineage>
        <taxon>unclassified sequences</taxon>
        <taxon>metagenomes</taxon>
        <taxon>ecological metagenomes</taxon>
    </lineage>
</organism>
<dbReference type="PANTHER" id="PTHR23150:SF19">
    <property type="entry name" value="FORMYLGLYCINE-GENERATING ENZYME"/>
    <property type="match status" value="1"/>
</dbReference>
<proteinExistence type="predicted"/>
<dbReference type="SUPFAM" id="SSF56436">
    <property type="entry name" value="C-type lectin-like"/>
    <property type="match status" value="1"/>
</dbReference>
<dbReference type="Pfam" id="PF03781">
    <property type="entry name" value="FGE-sulfatase"/>
    <property type="match status" value="1"/>
</dbReference>
<sequence length="340" mass="38813">MLKNIQHKQKFIFVLSFLLALTTENFSFAFEKFGALKKQCRSTCHQAEHIKQSRQDKLSRPECKTCHIGIHYTSQFSSTRKSAFSVNSGLLLKSLIQTVPTKNKTSQQIPNSSSIKDMALIPEGKFVMGSNERWDDEAPEHISFTKAFYMDFNEVTNSNYKNFVDAVKHETPYHWPEGNIPKGKEKHPVVYVSWFDANNYCKWAGKRLPTEQEWEKAARGLDGLIYPWGNEWSLDKSNNPYKHSTGTKAIGSYPEGRSPYGLNDMSGNVWEWVDSYYLPHPGNPVARAEYGTDKRVLKGGSWFDCLSYGCGLSAPTFNRSFFTPEVKNNSFGFRCAKNTE</sequence>
<dbReference type="EMBL" id="UINC01000558">
    <property type="protein sequence ID" value="SUZ57459.1"/>
    <property type="molecule type" value="Genomic_DNA"/>
</dbReference>